<evidence type="ECO:0000313" key="1">
    <source>
        <dbReference type="EMBL" id="QTD49264.1"/>
    </source>
</evidence>
<gene>
    <name evidence="1" type="ORF">J3U87_27070</name>
</gene>
<dbReference type="AlphaFoldDB" id="A0A8A4TJ90"/>
<organism evidence="1 2">
    <name type="scientific">Sulfidibacter corallicola</name>
    <dbReference type="NCBI Taxonomy" id="2818388"/>
    <lineage>
        <taxon>Bacteria</taxon>
        <taxon>Pseudomonadati</taxon>
        <taxon>Acidobacteriota</taxon>
        <taxon>Holophagae</taxon>
        <taxon>Acanthopleuribacterales</taxon>
        <taxon>Acanthopleuribacteraceae</taxon>
        <taxon>Sulfidibacter</taxon>
    </lineage>
</organism>
<accession>A0A8A4TJ90</accession>
<dbReference type="RefSeq" id="WP_237378905.1">
    <property type="nucleotide sequence ID" value="NZ_CP071793.1"/>
</dbReference>
<dbReference type="Proteomes" id="UP000663929">
    <property type="component" value="Chromosome"/>
</dbReference>
<keyword evidence="2" id="KW-1185">Reference proteome</keyword>
<dbReference type="KEGG" id="scor:J3U87_27070"/>
<dbReference type="EMBL" id="CP071793">
    <property type="protein sequence ID" value="QTD49264.1"/>
    <property type="molecule type" value="Genomic_DNA"/>
</dbReference>
<name>A0A8A4TJ90_SULCO</name>
<reference evidence="1" key="1">
    <citation type="submission" date="2021-03" db="EMBL/GenBank/DDBJ databases">
        <title>Acanthopleuribacteraceae sp. M133.</title>
        <authorList>
            <person name="Wang G."/>
        </authorList>
    </citation>
    <scope>NUCLEOTIDE SEQUENCE</scope>
    <source>
        <strain evidence="1">M133</strain>
    </source>
</reference>
<sequence>MRLAFALLFWIPFASAPLLWACGPGGVYEEVHLSLFDYELAAPRDADPPTPSPGYPTMTNPADLQSLHKINRHLWHAYGQDIGLTHLDEEIYTLTQEQISARLTAQAPDRLRAREAYTYMLAAKEVLGLLEHFGWTSRPSEEIHRAGDLERLLTRCEQHARADTTHAFIAQRYGFLAVRLAAELQSSERARVLFDETVANHGPGLVTDWASGYLARAHYVRREMTQALPIYFDLMKVTPVEIARPAYQSLQWALAGQPPDQVAELESKLSDTDDKVWVWLISADRYRGNWVAKAFERVLTLAPDSPDLALRAGSIIHGIEIHELEGRWDLLTAPREASAPKQFAALRQAFLKAATHPKVPHKAYWYLAACYLSLLDGDGTAAETHLAAARAVGDTDSRIRDQANVLEVLLMLGQNYQGSADHDWKTRALACLDRFQVNRELDPEHAREKYQSLMSVIAQLFFKEGDIPRAALTYEKAGSDTLAIEMLGAMVDNADLDAFAKQVDNPSDPMDRFLFEGSVVANRDRLLQIRALRAFRRGAWREAHTYFDQMGAGDASPIVHFSMQNPELVNESESQQTSLRGLVTRLEALDLGRKGLAKHDPIAHARITLMMGHIFYSLRSTESPYIAGGVDRRRWTHNYIYWGTEGHWFTGPMNDAYGSAASDEMDLLNRYLRAERYYLEVADNEAAPELAAEACIMVQASRNRFLSREIVPSRDPEHQYFSHFVRKYKDTAFFEAYRPTCPPLSAFEPNSGDTP</sequence>
<evidence type="ECO:0000313" key="2">
    <source>
        <dbReference type="Proteomes" id="UP000663929"/>
    </source>
</evidence>
<proteinExistence type="predicted"/>
<protein>
    <submittedName>
        <fullName evidence="1">Uncharacterized protein</fullName>
    </submittedName>
</protein>